<keyword evidence="5" id="KW-0808">Transferase</keyword>
<gene>
    <name evidence="5" type="primary">LOC115217054</name>
</gene>
<feature type="domain" description="Phosphatidylinositol N-acetylglucosaminyltransferase subunit H conserved" evidence="3">
    <location>
        <begin position="79"/>
        <end position="136"/>
    </location>
</feature>
<dbReference type="Pfam" id="PF10181">
    <property type="entry name" value="PIG-H"/>
    <property type="match status" value="1"/>
</dbReference>
<protein>
    <submittedName>
        <fullName evidence="5">Phosphatidylinositol N-acetylglucosaminyltransferase subunit H isoform X1</fullName>
    </submittedName>
</protein>
<dbReference type="GO" id="GO:0016757">
    <property type="term" value="F:glycosyltransferase activity"/>
    <property type="evidence" value="ECO:0007669"/>
    <property type="project" value="UniProtKB-KW"/>
</dbReference>
<proteinExistence type="inferred from homology"/>
<dbReference type="Proteomes" id="UP000515154">
    <property type="component" value="Linkage group LG11"/>
</dbReference>
<accession>A0A6P7SW92</accession>
<evidence type="ECO:0000313" key="4">
    <source>
        <dbReference type="Proteomes" id="UP000515154"/>
    </source>
</evidence>
<dbReference type="InterPro" id="IPR044215">
    <property type="entry name" value="PIG-H"/>
</dbReference>
<dbReference type="KEGG" id="osn:115217054"/>
<evidence type="ECO:0000259" key="3">
    <source>
        <dbReference type="Pfam" id="PF10181"/>
    </source>
</evidence>
<dbReference type="InterPro" id="IPR019328">
    <property type="entry name" value="PIGH-H_dom"/>
</dbReference>
<comment type="similarity">
    <text evidence="2">Belongs to the PIGH family.</text>
</comment>
<dbReference type="AlphaFoldDB" id="A0A6P7SW92"/>
<dbReference type="RefSeq" id="XP_029642494.1">
    <property type="nucleotide sequence ID" value="XM_029786634.2"/>
</dbReference>
<evidence type="ECO:0000313" key="5">
    <source>
        <dbReference type="RefSeq" id="XP_029642494.1"/>
    </source>
</evidence>
<evidence type="ECO:0000256" key="2">
    <source>
        <dbReference type="ARBA" id="ARBA00009610"/>
    </source>
</evidence>
<keyword evidence="4" id="KW-1185">Reference proteome</keyword>
<evidence type="ECO:0000256" key="1">
    <source>
        <dbReference type="ARBA" id="ARBA00004687"/>
    </source>
</evidence>
<dbReference type="GO" id="GO:0000506">
    <property type="term" value="C:glycosylphosphatidylinositol-N-acetylglucosaminyltransferase (GPI-GnT) complex"/>
    <property type="evidence" value="ECO:0007669"/>
    <property type="project" value="InterPro"/>
</dbReference>
<dbReference type="PANTHER" id="PTHR15231:SF1">
    <property type="entry name" value="PHOSPHATIDYLINOSITOL N-ACETYLGLUCOSAMINYLTRANSFERASE SUBUNIT H"/>
    <property type="match status" value="1"/>
</dbReference>
<keyword evidence="5" id="KW-0328">Glycosyltransferase</keyword>
<dbReference type="PANTHER" id="PTHR15231">
    <property type="entry name" value="PHOSPHATIDYLINOSITOL N-ACETYLGLUCOSAMINYLTRANSFERASE SUBUNIT H"/>
    <property type="match status" value="1"/>
</dbReference>
<organism evidence="4 5">
    <name type="scientific">Octopus sinensis</name>
    <name type="common">East Asian common octopus</name>
    <dbReference type="NCBI Taxonomy" id="2607531"/>
    <lineage>
        <taxon>Eukaryota</taxon>
        <taxon>Metazoa</taxon>
        <taxon>Spiralia</taxon>
        <taxon>Lophotrochozoa</taxon>
        <taxon>Mollusca</taxon>
        <taxon>Cephalopoda</taxon>
        <taxon>Coleoidea</taxon>
        <taxon>Octopodiformes</taxon>
        <taxon>Octopoda</taxon>
        <taxon>Incirrata</taxon>
        <taxon>Octopodidae</taxon>
        <taxon>Octopus</taxon>
    </lineage>
</organism>
<dbReference type="UniPathway" id="UPA00196"/>
<name>A0A6P7SW92_9MOLL</name>
<sequence length="171" mass="19971">MLRHEVRFTHKDYGKQGSEFIIEHPQIHLFRMLYSTPFLTFAAYLVNLSEWDDSSLYIFFIILLAVFVIKLYRKVLTESVLFLTAIGVQIETKFLFGHCTTKFIDMTHIKDIVILEGVKMHHIIFYLALLLQKPNKVWSGILPLFTHSWPKLCILQTLCKTVHSKFPNLGA</sequence>
<comment type="pathway">
    <text evidence="1">Glycolipid biosynthesis; glycosylphosphatidylinositol-anchor biosynthesis.</text>
</comment>
<reference evidence="5" key="1">
    <citation type="submission" date="2025-08" db="UniProtKB">
        <authorList>
            <consortium name="RefSeq"/>
        </authorList>
    </citation>
    <scope>IDENTIFICATION</scope>
</reference>
<dbReference type="GO" id="GO:0006506">
    <property type="term" value="P:GPI anchor biosynthetic process"/>
    <property type="evidence" value="ECO:0007669"/>
    <property type="project" value="UniProtKB-UniPathway"/>
</dbReference>